<dbReference type="PROSITE" id="PS51898">
    <property type="entry name" value="TYR_RECOMBINASE"/>
    <property type="match status" value="1"/>
</dbReference>
<accession>T0H8J7</accession>
<dbReference type="GO" id="GO:0006310">
    <property type="term" value="P:DNA recombination"/>
    <property type="evidence" value="ECO:0007669"/>
    <property type="project" value="UniProtKB-KW"/>
</dbReference>
<evidence type="ECO:0000313" key="5">
    <source>
        <dbReference type="Proteomes" id="UP000015527"/>
    </source>
</evidence>
<protein>
    <recommendedName>
        <fullName evidence="3">Tyr recombinase domain-containing protein</fullName>
    </recommendedName>
</protein>
<dbReference type="GO" id="GO:0015074">
    <property type="term" value="P:DNA integration"/>
    <property type="evidence" value="ECO:0007669"/>
    <property type="project" value="UniProtKB-KW"/>
</dbReference>
<proteinExistence type="predicted"/>
<evidence type="ECO:0000256" key="2">
    <source>
        <dbReference type="ARBA" id="ARBA00023172"/>
    </source>
</evidence>
<feature type="domain" description="Tyr recombinase" evidence="3">
    <location>
        <begin position="98"/>
        <end position="294"/>
    </location>
</feature>
<dbReference type="OrthoDB" id="5464621at2"/>
<gene>
    <name evidence="4" type="ORF">L284_21240</name>
</gene>
<evidence type="ECO:0000259" key="3">
    <source>
        <dbReference type="PROSITE" id="PS51898"/>
    </source>
</evidence>
<dbReference type="InterPro" id="IPR013762">
    <property type="entry name" value="Integrase-like_cat_sf"/>
</dbReference>
<dbReference type="Pfam" id="PF00589">
    <property type="entry name" value="Phage_integrase"/>
    <property type="match status" value="1"/>
</dbReference>
<dbReference type="SUPFAM" id="SSF56349">
    <property type="entry name" value="DNA breaking-rejoining enzymes"/>
    <property type="match status" value="1"/>
</dbReference>
<dbReference type="RefSeq" id="WP_021235919.1">
    <property type="nucleotide sequence ID" value="NZ_ATHL01000147.1"/>
</dbReference>
<evidence type="ECO:0000256" key="1">
    <source>
        <dbReference type="ARBA" id="ARBA00022908"/>
    </source>
</evidence>
<dbReference type="PATRIC" id="fig|1096930.3.peg.4173"/>
<reference evidence="4 5" key="1">
    <citation type="journal article" date="2013" name="Genome Announc.">
        <title>Genome Sequence of Novosphingobium lindaniclasticum LE124T, Isolated from a Hexachlorocyclohexane Dumpsite.</title>
        <authorList>
            <person name="Saxena A."/>
            <person name="Nayyar N."/>
            <person name="Sangwan N."/>
            <person name="Kumari R."/>
            <person name="Khurana J.P."/>
            <person name="Lal R."/>
        </authorList>
    </citation>
    <scope>NUCLEOTIDE SEQUENCE [LARGE SCALE GENOMIC DNA]</scope>
    <source>
        <strain evidence="4 5">LE124</strain>
    </source>
</reference>
<dbReference type="PANTHER" id="PTHR30349">
    <property type="entry name" value="PHAGE INTEGRASE-RELATED"/>
    <property type="match status" value="1"/>
</dbReference>
<keyword evidence="1" id="KW-0229">DNA integration</keyword>
<dbReference type="eggNOG" id="COG0582">
    <property type="taxonomic scope" value="Bacteria"/>
</dbReference>
<keyword evidence="2" id="KW-0233">DNA recombination</keyword>
<dbReference type="AlphaFoldDB" id="T0H8J7"/>
<sequence>MTISTCVQRYVAIKRGLGYKFADQEQMLQNYAAFADRHGDEHVSSARIVEWASLAPSVHRSREWLRVVRNFAISMHAEDDHNEIPPRDVFGRGKRPRPRPHIIAEADIAHIMEMALTLPPVASLTPYTYHYLIGLLATTGLRVSEAVGLLESDLTSDGLVIRETKFHKTRLVPIDRSTRNALGDYLALRRRIGGSDPHLFVLSTGEPPEHASVTRAFIKLARRLGLRGPQGERGPRLHDLRHSFAVRALERCGNDRAAINRHMLALSTYLGHACLSDTYWYLEATPVLIRQIAEATEAFGKGGAA</sequence>
<dbReference type="Gene3D" id="1.10.443.10">
    <property type="entry name" value="Intergrase catalytic core"/>
    <property type="match status" value="1"/>
</dbReference>
<comment type="caution">
    <text evidence="4">The sequence shown here is derived from an EMBL/GenBank/DDBJ whole genome shotgun (WGS) entry which is preliminary data.</text>
</comment>
<dbReference type="InterPro" id="IPR011010">
    <property type="entry name" value="DNA_brk_join_enz"/>
</dbReference>
<dbReference type="InterPro" id="IPR050090">
    <property type="entry name" value="Tyrosine_recombinase_XerCD"/>
</dbReference>
<dbReference type="PANTHER" id="PTHR30349:SF64">
    <property type="entry name" value="PROPHAGE INTEGRASE INTD-RELATED"/>
    <property type="match status" value="1"/>
</dbReference>
<dbReference type="EMBL" id="ATHL01000147">
    <property type="protein sequence ID" value="EQB08418.1"/>
    <property type="molecule type" value="Genomic_DNA"/>
</dbReference>
<name>T0H8J7_9SPHN</name>
<dbReference type="InterPro" id="IPR002104">
    <property type="entry name" value="Integrase_catalytic"/>
</dbReference>
<evidence type="ECO:0000313" key="4">
    <source>
        <dbReference type="EMBL" id="EQB08418.1"/>
    </source>
</evidence>
<dbReference type="GO" id="GO:0003677">
    <property type="term" value="F:DNA binding"/>
    <property type="evidence" value="ECO:0007669"/>
    <property type="project" value="InterPro"/>
</dbReference>
<organism evidence="4 5">
    <name type="scientific">Novosphingobium lindaniclasticum LE124</name>
    <dbReference type="NCBI Taxonomy" id="1096930"/>
    <lineage>
        <taxon>Bacteria</taxon>
        <taxon>Pseudomonadati</taxon>
        <taxon>Pseudomonadota</taxon>
        <taxon>Alphaproteobacteria</taxon>
        <taxon>Sphingomonadales</taxon>
        <taxon>Sphingomonadaceae</taxon>
        <taxon>Novosphingobium</taxon>
    </lineage>
</organism>
<dbReference type="Proteomes" id="UP000015527">
    <property type="component" value="Unassembled WGS sequence"/>
</dbReference>
<keyword evidence="5" id="KW-1185">Reference proteome</keyword>